<name>A0A2V1ZYG1_PSYIM</name>
<comment type="caution">
    <text evidence="1">The sequence shown here is derived from an EMBL/GenBank/DDBJ whole genome shotgun (WGS) entry which is preliminary data.</text>
</comment>
<dbReference type="Proteomes" id="UP000245655">
    <property type="component" value="Unassembled WGS sequence"/>
</dbReference>
<keyword evidence="2" id="KW-1185">Reference proteome</keyword>
<sequence length="128" mass="14641">MKITAPAIKRLKSWPGIQGLRNTVLAHGFRDDSDQGKPTCLDKRYFDADVPKNYAEIMLLSEYCVYVISAFMWRHKKDHQLAISKQPSGDSNVSRGIETLEDFNKDVEELQRHMFDLDPTLKNGLGID</sequence>
<gene>
    <name evidence="1" type="ORF">C8D84_103180</name>
</gene>
<evidence type="ECO:0000313" key="1">
    <source>
        <dbReference type="EMBL" id="PWK14154.1"/>
    </source>
</evidence>
<protein>
    <submittedName>
        <fullName evidence="1">Uncharacterized protein</fullName>
    </submittedName>
</protein>
<dbReference type="RefSeq" id="WP_146192882.1">
    <property type="nucleotide sequence ID" value="NZ_QGGM01000003.1"/>
</dbReference>
<dbReference type="GeneID" id="60254629"/>
<accession>A0A2V1ZYG1</accession>
<organism evidence="1 2">
    <name type="scientific">Psychrobacter immobilis</name>
    <dbReference type="NCBI Taxonomy" id="498"/>
    <lineage>
        <taxon>Bacteria</taxon>
        <taxon>Pseudomonadati</taxon>
        <taxon>Pseudomonadota</taxon>
        <taxon>Gammaproteobacteria</taxon>
        <taxon>Moraxellales</taxon>
        <taxon>Moraxellaceae</taxon>
        <taxon>Psychrobacter</taxon>
    </lineage>
</organism>
<proteinExistence type="predicted"/>
<evidence type="ECO:0000313" key="2">
    <source>
        <dbReference type="Proteomes" id="UP000245655"/>
    </source>
</evidence>
<dbReference type="EMBL" id="QGGM01000003">
    <property type="protein sequence ID" value="PWK14154.1"/>
    <property type="molecule type" value="Genomic_DNA"/>
</dbReference>
<dbReference type="AlphaFoldDB" id="A0A2V1ZYG1"/>
<reference evidence="1 2" key="1">
    <citation type="submission" date="2018-05" db="EMBL/GenBank/DDBJ databases">
        <title>Genomic Encyclopedia of Type Strains, Phase IV (KMG-IV): sequencing the most valuable type-strain genomes for metagenomic binning, comparative biology and taxonomic classification.</title>
        <authorList>
            <person name="Goeker M."/>
        </authorList>
    </citation>
    <scope>NUCLEOTIDE SEQUENCE [LARGE SCALE GENOMIC DNA]</scope>
    <source>
        <strain evidence="1 2">DSM 7229</strain>
    </source>
</reference>